<proteinExistence type="predicted"/>
<dbReference type="eggNOG" id="KOG2164">
    <property type="taxonomic scope" value="Eukaryota"/>
</dbReference>
<evidence type="ECO:0000313" key="10">
    <source>
        <dbReference type="Proteomes" id="UP000053201"/>
    </source>
</evidence>
<evidence type="ECO:0000256" key="7">
    <source>
        <dbReference type="SAM" id="MobiDB-lite"/>
    </source>
</evidence>
<evidence type="ECO:0000256" key="4">
    <source>
        <dbReference type="ARBA" id="ARBA00022771"/>
    </source>
</evidence>
<evidence type="ECO:0000313" key="9">
    <source>
        <dbReference type="EMBL" id="KNC96707.1"/>
    </source>
</evidence>
<dbReference type="VEuPathDB" id="FungiDB:SPPG_07919"/>
<dbReference type="Gene3D" id="3.30.40.10">
    <property type="entry name" value="Zinc/RING finger domain, C3HC4 (zinc finger)"/>
    <property type="match status" value="1"/>
</dbReference>
<dbReference type="Proteomes" id="UP000053201">
    <property type="component" value="Unassembled WGS sequence"/>
</dbReference>
<dbReference type="OMA" id="PRWKKCP"/>
<accession>A0A0L0H671</accession>
<dbReference type="OrthoDB" id="302966at2759"/>
<dbReference type="InterPro" id="IPR001841">
    <property type="entry name" value="Znf_RING"/>
</dbReference>
<dbReference type="PROSITE" id="PS50089">
    <property type="entry name" value="ZF_RING_2"/>
    <property type="match status" value="1"/>
</dbReference>
<evidence type="ECO:0000256" key="3">
    <source>
        <dbReference type="ARBA" id="ARBA00022723"/>
    </source>
</evidence>
<dbReference type="PANTHER" id="PTHR12983">
    <property type="entry name" value="RING FINGER 10 FAMILY MEMBER"/>
    <property type="match status" value="1"/>
</dbReference>
<feature type="compositionally biased region" description="Polar residues" evidence="7">
    <location>
        <begin position="45"/>
        <end position="66"/>
    </location>
</feature>
<dbReference type="SUPFAM" id="SSF57850">
    <property type="entry name" value="RING/U-box"/>
    <property type="match status" value="1"/>
</dbReference>
<keyword evidence="2" id="KW-0963">Cytoplasm</keyword>
<comment type="subcellular location">
    <subcellularLocation>
        <location evidence="1">Cytoplasm</location>
    </subcellularLocation>
</comment>
<dbReference type="GO" id="GO:0045944">
    <property type="term" value="P:positive regulation of transcription by RNA polymerase II"/>
    <property type="evidence" value="ECO:0007669"/>
    <property type="project" value="TreeGrafter"/>
</dbReference>
<dbReference type="CDD" id="cd16536">
    <property type="entry name" value="RING-HC_RNF10"/>
    <property type="match status" value="1"/>
</dbReference>
<dbReference type="EMBL" id="KQ257467">
    <property type="protein sequence ID" value="KNC96707.1"/>
    <property type="molecule type" value="Genomic_DNA"/>
</dbReference>
<keyword evidence="10" id="KW-1185">Reference proteome</keyword>
<dbReference type="PROSITE" id="PS00518">
    <property type="entry name" value="ZF_RING_1"/>
    <property type="match status" value="1"/>
</dbReference>
<dbReference type="Pfam" id="PF00097">
    <property type="entry name" value="zf-C3HC4"/>
    <property type="match status" value="1"/>
</dbReference>
<feature type="domain" description="RING-type" evidence="8">
    <location>
        <begin position="192"/>
        <end position="233"/>
    </location>
</feature>
<dbReference type="GO" id="GO:0000976">
    <property type="term" value="F:transcription cis-regulatory region binding"/>
    <property type="evidence" value="ECO:0007669"/>
    <property type="project" value="TreeGrafter"/>
</dbReference>
<gene>
    <name evidence="9" type="ORF">SPPG_07919</name>
</gene>
<dbReference type="InterPro" id="IPR013083">
    <property type="entry name" value="Znf_RING/FYVE/PHD"/>
</dbReference>
<feature type="compositionally biased region" description="Low complexity" evidence="7">
    <location>
        <begin position="19"/>
        <end position="44"/>
    </location>
</feature>
<dbReference type="InterPro" id="IPR018957">
    <property type="entry name" value="Znf_C3HC4_RING-type"/>
</dbReference>
<keyword evidence="4 6" id="KW-0863">Zinc-finger</keyword>
<evidence type="ECO:0000256" key="1">
    <source>
        <dbReference type="ARBA" id="ARBA00004496"/>
    </source>
</evidence>
<dbReference type="InterPro" id="IPR017907">
    <property type="entry name" value="Znf_RING_CS"/>
</dbReference>
<keyword evidence="3" id="KW-0479">Metal-binding</keyword>
<evidence type="ECO:0000256" key="2">
    <source>
        <dbReference type="ARBA" id="ARBA00022490"/>
    </source>
</evidence>
<evidence type="ECO:0000256" key="6">
    <source>
        <dbReference type="PROSITE-ProRule" id="PRU00175"/>
    </source>
</evidence>
<dbReference type="GO" id="GO:0005737">
    <property type="term" value="C:cytoplasm"/>
    <property type="evidence" value="ECO:0007669"/>
    <property type="project" value="UniProtKB-SubCell"/>
</dbReference>
<reference evidence="9 10" key="1">
    <citation type="submission" date="2009-08" db="EMBL/GenBank/DDBJ databases">
        <title>The Genome Sequence of Spizellomyces punctatus strain DAOM BR117.</title>
        <authorList>
            <consortium name="The Broad Institute Genome Sequencing Platform"/>
            <person name="Russ C."/>
            <person name="Cuomo C."/>
            <person name="Shea T."/>
            <person name="Young S.K."/>
            <person name="Zeng Q."/>
            <person name="Koehrsen M."/>
            <person name="Haas B."/>
            <person name="Borodovsky M."/>
            <person name="Guigo R."/>
            <person name="Alvarado L."/>
            <person name="Berlin A."/>
            <person name="Bochicchio J."/>
            <person name="Borenstein D."/>
            <person name="Chapman S."/>
            <person name="Chen Z."/>
            <person name="Engels R."/>
            <person name="Freedman E."/>
            <person name="Gellesch M."/>
            <person name="Goldberg J."/>
            <person name="Griggs A."/>
            <person name="Gujja S."/>
            <person name="Heiman D."/>
            <person name="Hepburn T."/>
            <person name="Howarth C."/>
            <person name="Jen D."/>
            <person name="Larson L."/>
            <person name="Lewis B."/>
            <person name="Mehta T."/>
            <person name="Park D."/>
            <person name="Pearson M."/>
            <person name="Roberts A."/>
            <person name="Saif S."/>
            <person name="Shenoy N."/>
            <person name="Sisk P."/>
            <person name="Stolte C."/>
            <person name="Sykes S."/>
            <person name="Thomson T."/>
            <person name="Walk T."/>
            <person name="White J."/>
            <person name="Yandava C."/>
            <person name="Burger G."/>
            <person name="Gray M.W."/>
            <person name="Holland P.W.H."/>
            <person name="King N."/>
            <person name="Lang F.B.F."/>
            <person name="Roger A.J."/>
            <person name="Ruiz-Trillo I."/>
            <person name="Lander E."/>
            <person name="Nusbaum C."/>
        </authorList>
    </citation>
    <scope>NUCLEOTIDE SEQUENCE [LARGE SCALE GENOMIC DNA]</scope>
    <source>
        <strain evidence="9 10">DAOM BR117</strain>
    </source>
</reference>
<dbReference type="InParanoid" id="A0A0L0H671"/>
<keyword evidence="5" id="KW-0862">Zinc</keyword>
<name>A0A0L0H671_SPIPD</name>
<dbReference type="STRING" id="645134.A0A0L0H671"/>
<sequence>MAHHYSRKMNIYATEFVPSSGSSSASSVKEQPTSNSSRRSSSTSAPNMYKNNNNSYGPRPVSSSQARPRKQEQRKKGKKEDVMVPAFINDYEPQTEVYGSPNKRGQISLNHLLGFQLPPRQRPGVSRSAVRRKSNVYYEPYNKERFVNANFRFVMDEKGDYTVNMMDPDIVVDWKDIVQAVVPIHNKKPPSCPICLSTPIAPKATKCGHVYCWPCITHYLHLGEKKWRKCPICYDAIYAKDLKPAKFAITQEVGKATPGKPAQVSMLLMKRAVNSTIALPRLAYHTWSNAGTNAPPSIANANAVPFAKLLLSSPEYLQIEILERERDELKAMFDEALNEEAVVKAVGGTGGGGLESEKPFIEVAMTEVKEALNALLKSNRLLGNTKGKSVVVPPVANLLASDEPPPPTWTDEVLDVQAKQFQEEQARQGGYEPAFSDDEEHDNTGSSPTKSPTKMHAQPSASKQNAPKHKNEPPQDGMYYFYQSLDGQHLYLHPLDIKILKHEYGSYDRFPDRINVNVIAAQESTMNEDLRKRCKYLSHVPLSCDVTFCEVDMKGLVSKSTSKVFEKELSQRLKRYRTLERKDQQDKDRDRKRSSPPLPLSSSWESPPSIPLDVPHAALDATPSSPPPSNPNSFARIAAHTTSTPTPWTRVPKPQPTAEEDDEYTVDEYQGWTLDFEEAVFGEGSKKRGKVVLVTNGGRRGRG</sequence>
<dbReference type="FunCoup" id="A0A0L0H671">
    <property type="interactions" value="289"/>
</dbReference>
<evidence type="ECO:0000259" key="8">
    <source>
        <dbReference type="PROSITE" id="PS50089"/>
    </source>
</evidence>
<dbReference type="GeneID" id="27691102"/>
<feature type="region of interest" description="Disordered" evidence="7">
    <location>
        <begin position="576"/>
        <end position="662"/>
    </location>
</feature>
<dbReference type="AlphaFoldDB" id="A0A0L0H671"/>
<feature type="region of interest" description="Disordered" evidence="7">
    <location>
        <begin position="16"/>
        <end position="85"/>
    </location>
</feature>
<dbReference type="RefSeq" id="XP_016604747.1">
    <property type="nucleotide sequence ID" value="XM_016756068.1"/>
</dbReference>
<evidence type="ECO:0000256" key="5">
    <source>
        <dbReference type="ARBA" id="ARBA00022833"/>
    </source>
</evidence>
<dbReference type="GO" id="GO:0008270">
    <property type="term" value="F:zinc ion binding"/>
    <property type="evidence" value="ECO:0007669"/>
    <property type="project" value="UniProtKB-KW"/>
</dbReference>
<feature type="region of interest" description="Disordered" evidence="7">
    <location>
        <begin position="423"/>
        <end position="479"/>
    </location>
</feature>
<dbReference type="SMART" id="SM00184">
    <property type="entry name" value="RING"/>
    <property type="match status" value="1"/>
</dbReference>
<dbReference type="InterPro" id="IPR039739">
    <property type="entry name" value="MAG2/RNF10"/>
</dbReference>
<organism evidence="9 10">
    <name type="scientific">Spizellomyces punctatus (strain DAOM BR117)</name>
    <dbReference type="NCBI Taxonomy" id="645134"/>
    <lineage>
        <taxon>Eukaryota</taxon>
        <taxon>Fungi</taxon>
        <taxon>Fungi incertae sedis</taxon>
        <taxon>Chytridiomycota</taxon>
        <taxon>Chytridiomycota incertae sedis</taxon>
        <taxon>Chytridiomycetes</taxon>
        <taxon>Spizellomycetales</taxon>
        <taxon>Spizellomycetaceae</taxon>
        <taxon>Spizellomyces</taxon>
    </lineage>
</organism>
<feature type="compositionally biased region" description="Basic and acidic residues" evidence="7">
    <location>
        <begin position="576"/>
        <end position="593"/>
    </location>
</feature>
<protein>
    <recommendedName>
        <fullName evidence="8">RING-type domain-containing protein</fullName>
    </recommendedName>
</protein>
<dbReference type="PANTHER" id="PTHR12983:SF9">
    <property type="entry name" value="E3 UBIQUITIN-PROTEIN LIGASE RNF10"/>
    <property type="match status" value="1"/>
</dbReference>